<feature type="chain" id="PRO_5042986848" evidence="1">
    <location>
        <begin position="28"/>
        <end position="211"/>
    </location>
</feature>
<sequence length="211" mass="24221">MSHKVHDHWFWLGFGVVLFLAARGIRACMTELVQDTEIDNPADPTEEDQNTEPEDSISLETLKTLSTSTNQNIANAAISIIVNRYLKQPNAQENLVQESKSPDENVQKRAKLIIRFLKHWPIPTGFDHPVAGDGTWTPYTESHIGEDFFTPLSIPETFEFDESITGWTDIPRERPVSLDLGETERRRRRREAMVLRESDGQVQEEDIIRLH</sequence>
<keyword evidence="1" id="KW-0732">Signal</keyword>
<proteinExistence type="predicted"/>
<dbReference type="AlphaFoldDB" id="A0AAQ3M6D8"/>
<gene>
    <name evidence="2" type="ORF">R9X50_00556300</name>
</gene>
<dbReference type="EMBL" id="CP138587">
    <property type="protein sequence ID" value="WPH02697.1"/>
    <property type="molecule type" value="Genomic_DNA"/>
</dbReference>
<keyword evidence="3" id="KW-1185">Reference proteome</keyword>
<dbReference type="Proteomes" id="UP001303373">
    <property type="component" value="Chromosome 8"/>
</dbReference>
<evidence type="ECO:0000313" key="3">
    <source>
        <dbReference type="Proteomes" id="UP001303373"/>
    </source>
</evidence>
<organism evidence="2 3">
    <name type="scientific">Acrodontium crateriforme</name>
    <dbReference type="NCBI Taxonomy" id="150365"/>
    <lineage>
        <taxon>Eukaryota</taxon>
        <taxon>Fungi</taxon>
        <taxon>Dikarya</taxon>
        <taxon>Ascomycota</taxon>
        <taxon>Pezizomycotina</taxon>
        <taxon>Dothideomycetes</taxon>
        <taxon>Dothideomycetidae</taxon>
        <taxon>Mycosphaerellales</taxon>
        <taxon>Teratosphaeriaceae</taxon>
        <taxon>Acrodontium</taxon>
    </lineage>
</organism>
<accession>A0AAQ3M6D8</accession>
<feature type="signal peptide" evidence="1">
    <location>
        <begin position="1"/>
        <end position="27"/>
    </location>
</feature>
<name>A0AAQ3M6D8_9PEZI</name>
<evidence type="ECO:0000313" key="2">
    <source>
        <dbReference type="EMBL" id="WPH02697.1"/>
    </source>
</evidence>
<protein>
    <submittedName>
        <fullName evidence="2">Uncharacterized protein</fullName>
    </submittedName>
</protein>
<reference evidence="2 3" key="1">
    <citation type="submission" date="2023-11" db="EMBL/GenBank/DDBJ databases">
        <title>An acidophilic fungus is an integral part of prey digestion in a carnivorous sundew plant.</title>
        <authorList>
            <person name="Tsai I.J."/>
        </authorList>
    </citation>
    <scope>NUCLEOTIDE SEQUENCE [LARGE SCALE GENOMIC DNA]</scope>
    <source>
        <strain evidence="2">169a</strain>
    </source>
</reference>
<evidence type="ECO:0000256" key="1">
    <source>
        <dbReference type="SAM" id="SignalP"/>
    </source>
</evidence>